<dbReference type="OMA" id="GLSQYMQ"/>
<keyword evidence="1" id="KW-0175">Coiled coil</keyword>
<comment type="caution">
    <text evidence="3">The sequence shown here is derived from an EMBL/GenBank/DDBJ whole genome shotgun (WGS) entry which is preliminary data.</text>
</comment>
<dbReference type="EMBL" id="CAJJDP010000026">
    <property type="protein sequence ID" value="CAD8152554.1"/>
    <property type="molecule type" value="Genomic_DNA"/>
</dbReference>
<protein>
    <submittedName>
        <fullName evidence="3">Uncharacterized protein</fullName>
    </submittedName>
</protein>
<reference evidence="3" key="1">
    <citation type="submission" date="2021-01" db="EMBL/GenBank/DDBJ databases">
        <authorList>
            <consortium name="Genoscope - CEA"/>
            <person name="William W."/>
        </authorList>
    </citation>
    <scope>NUCLEOTIDE SEQUENCE</scope>
</reference>
<evidence type="ECO:0000256" key="1">
    <source>
        <dbReference type="SAM" id="Coils"/>
    </source>
</evidence>
<gene>
    <name evidence="3" type="ORF">POCTA_138.1.T0260325</name>
</gene>
<dbReference type="OrthoDB" id="306364at2759"/>
<feature type="coiled-coil region" evidence="1">
    <location>
        <begin position="51"/>
        <end position="78"/>
    </location>
</feature>
<feature type="region of interest" description="Disordered" evidence="2">
    <location>
        <begin position="91"/>
        <end position="114"/>
    </location>
</feature>
<organism evidence="3 4">
    <name type="scientific">Paramecium octaurelia</name>
    <dbReference type="NCBI Taxonomy" id="43137"/>
    <lineage>
        <taxon>Eukaryota</taxon>
        <taxon>Sar</taxon>
        <taxon>Alveolata</taxon>
        <taxon>Ciliophora</taxon>
        <taxon>Intramacronucleata</taxon>
        <taxon>Oligohymenophorea</taxon>
        <taxon>Peniculida</taxon>
        <taxon>Parameciidae</taxon>
        <taxon>Paramecium</taxon>
    </lineage>
</organism>
<keyword evidence="4" id="KW-1185">Reference proteome</keyword>
<feature type="compositionally biased region" description="Polar residues" evidence="2">
    <location>
        <begin position="91"/>
        <end position="102"/>
    </location>
</feature>
<dbReference type="AlphaFoldDB" id="A0A8S1TLA9"/>
<feature type="region of interest" description="Disordered" evidence="2">
    <location>
        <begin position="25"/>
        <end position="50"/>
    </location>
</feature>
<accession>A0A8S1TLA9</accession>
<feature type="compositionally biased region" description="Basic residues" evidence="2">
    <location>
        <begin position="26"/>
        <end position="36"/>
    </location>
</feature>
<dbReference type="Proteomes" id="UP000683925">
    <property type="component" value="Unassembled WGS sequence"/>
</dbReference>
<proteinExistence type="predicted"/>
<feature type="coiled-coil region" evidence="1">
    <location>
        <begin position="374"/>
        <end position="451"/>
    </location>
</feature>
<evidence type="ECO:0000313" key="4">
    <source>
        <dbReference type="Proteomes" id="UP000683925"/>
    </source>
</evidence>
<name>A0A8S1TLA9_PAROT</name>
<evidence type="ECO:0000256" key="2">
    <source>
        <dbReference type="SAM" id="MobiDB-lite"/>
    </source>
</evidence>
<sequence>MQHHVSKQDVLGTLQDVFLQSSHQLHNVKHSHKQKKPPSAIKGKLDPSTNKNKLERYLEKYQQRKQFQEENNSSLAQSIQNTNNIKVQQKLNDSQTAYSSKMSLPRESTENDDKEQQLIGVGLSQYMQQLQQSKLQNAFINQECQTESQKEQVDVQSVNESVQDNNQSSNTVGDEIKLLNTKRVQLNTQNKQIHQGAQFETGQPIKQDFSCQFNTEIKLNQLIENQQIKQICQNNQEIKLAPENDFGCQFNQPNNQISIILQDQCTKNTRTKNRCLTSANQKDENNQLNNNDQIAFLEQELQLRDEMLDTKTRTIADLQQQLNDFYQIFNKESDIEQDNGQQDLNLSSEHWKVDELNRQSENDEDIQDQLTSLMLKQSEEIQELKRVLDEAIEEKKQLREEQEELIIQINQCKQKLIDVEESKAQEIECLNQDYQDKLSKQNMIIDELQSQICSIQTSPTEIPLNSNQTTMNPPTQEQYVDERDSFSSQGKAKNVLKHINKMSIMTAGWMSNKQDYVTLGVLGRIDQTKSQTKLDSFKKLH</sequence>
<evidence type="ECO:0000313" key="3">
    <source>
        <dbReference type="EMBL" id="CAD8152554.1"/>
    </source>
</evidence>